<protein>
    <recommendedName>
        <fullName evidence="3">MarR family transcriptional regulator</fullName>
    </recommendedName>
</protein>
<dbReference type="RefSeq" id="WP_006322820.1">
    <property type="nucleotide sequence ID" value="NZ_PESE01000011.1"/>
</dbReference>
<proteinExistence type="predicted"/>
<sequence length="108" mass="12143">MIKTFSEVEEALSKTGRRSYAGVVLACLLDAYDQGKTQLEKREVVALSGITDTNVAAVARRLEEQGIIDILYWDTKAENPVFSSLRNGPWSIPYYRLTSPVLQLHRRG</sequence>
<evidence type="ECO:0008006" key="3">
    <source>
        <dbReference type="Google" id="ProtNLM"/>
    </source>
</evidence>
<dbReference type="AlphaFoldDB" id="A0A318NWE3"/>
<organism evidence="1 2">
    <name type="scientific">Serratia plymuthica</name>
    <dbReference type="NCBI Taxonomy" id="82996"/>
    <lineage>
        <taxon>Bacteria</taxon>
        <taxon>Pseudomonadati</taxon>
        <taxon>Pseudomonadota</taxon>
        <taxon>Gammaproteobacteria</taxon>
        <taxon>Enterobacterales</taxon>
        <taxon>Yersiniaceae</taxon>
        <taxon>Serratia</taxon>
    </lineage>
</organism>
<gene>
    <name evidence="1" type="ORF">CT690_23695</name>
</gene>
<evidence type="ECO:0000313" key="1">
    <source>
        <dbReference type="EMBL" id="PYD36552.1"/>
    </source>
</evidence>
<comment type="caution">
    <text evidence="1">The sequence shown here is derived from an EMBL/GenBank/DDBJ whole genome shotgun (WGS) entry which is preliminary data.</text>
</comment>
<dbReference type="Proteomes" id="UP000248196">
    <property type="component" value="Unassembled WGS sequence"/>
</dbReference>
<accession>A0A318NWE3</accession>
<evidence type="ECO:0000313" key="2">
    <source>
        <dbReference type="Proteomes" id="UP000248196"/>
    </source>
</evidence>
<dbReference type="EMBL" id="PESE01000011">
    <property type="protein sequence ID" value="PYD36552.1"/>
    <property type="molecule type" value="Genomic_DNA"/>
</dbReference>
<reference evidence="1 2" key="1">
    <citation type="submission" date="2017-11" db="EMBL/GenBank/DDBJ databases">
        <title>Genome sequence of the oocydin A producing rhizobacterium Serratia plymuthica 4Rx5.</title>
        <authorList>
            <person name="Matilla M.A."/>
            <person name="Udaondo Z."/>
            <person name="Salmond G.P.C."/>
        </authorList>
    </citation>
    <scope>NUCLEOTIDE SEQUENCE [LARGE SCALE GENOMIC DNA]</scope>
    <source>
        <strain evidence="1 2">4Rx5</strain>
    </source>
</reference>
<name>A0A318NWE3_SERPL</name>